<feature type="region of interest" description="Disordered" evidence="1">
    <location>
        <begin position="1"/>
        <end position="45"/>
    </location>
</feature>
<accession>A0ABQ7BNY5</accession>
<reference evidence="2 3" key="1">
    <citation type="journal article" date="2020" name="BMC Genomics">
        <title>Intraspecific diversification of the crop wild relative Brassica cretica Lam. using demographic model selection.</title>
        <authorList>
            <person name="Kioukis A."/>
            <person name="Michalopoulou V.A."/>
            <person name="Briers L."/>
            <person name="Pirintsos S."/>
            <person name="Studholme D.J."/>
            <person name="Pavlidis P."/>
            <person name="Sarris P.F."/>
        </authorList>
    </citation>
    <scope>NUCLEOTIDE SEQUENCE [LARGE SCALE GENOMIC DNA]</scope>
    <source>
        <strain evidence="3">cv. PFS-1207/04</strain>
    </source>
</reference>
<comment type="caution">
    <text evidence="2">The sequence shown here is derived from an EMBL/GenBank/DDBJ whole genome shotgun (WGS) entry which is preliminary data.</text>
</comment>
<proteinExistence type="predicted"/>
<gene>
    <name evidence="2" type="ORF">DY000_02036887</name>
</gene>
<evidence type="ECO:0000313" key="3">
    <source>
        <dbReference type="Proteomes" id="UP000266723"/>
    </source>
</evidence>
<dbReference type="EMBL" id="QGKV02001507">
    <property type="protein sequence ID" value="KAF3533861.1"/>
    <property type="molecule type" value="Genomic_DNA"/>
</dbReference>
<protein>
    <submittedName>
        <fullName evidence="2">Uncharacterized protein</fullName>
    </submittedName>
</protein>
<dbReference type="PANTHER" id="PTHR33416:SF31">
    <property type="entry name" value="PROTEIN KAKU4"/>
    <property type="match status" value="1"/>
</dbReference>
<dbReference type="PANTHER" id="PTHR33416">
    <property type="entry name" value="NUCLEAR PORE COMPLEX PROTEIN NUP1"/>
    <property type="match status" value="1"/>
</dbReference>
<feature type="region of interest" description="Disordered" evidence="1">
    <location>
        <begin position="73"/>
        <end position="99"/>
    </location>
</feature>
<feature type="compositionally biased region" description="Basic and acidic residues" evidence="1">
    <location>
        <begin position="28"/>
        <end position="38"/>
    </location>
</feature>
<feature type="compositionally biased region" description="Acidic residues" evidence="1">
    <location>
        <begin position="79"/>
        <end position="99"/>
    </location>
</feature>
<evidence type="ECO:0000256" key="1">
    <source>
        <dbReference type="SAM" id="MobiDB-lite"/>
    </source>
</evidence>
<sequence>MDSDAGPRQPQSGGKIVRPRRRFAVKTPYDRPAPRSRDPPQQNPSWISRLVYKPVTVIASGAGKFISSVVFSESSSSSSEDEDSSSDIEGDEDVLEDETMVEESTIQRLGSKRVIEQLLMQETFAREEGDRLIGIIKARVVDHPSVPTPNEGRHSDNAKGGNFKVISVSWVVDDDDDLCSLGFWFWEEDMRFGFALYSS</sequence>
<evidence type="ECO:0000313" key="2">
    <source>
        <dbReference type="EMBL" id="KAF3533861.1"/>
    </source>
</evidence>
<organism evidence="2 3">
    <name type="scientific">Brassica cretica</name>
    <name type="common">Mustard</name>
    <dbReference type="NCBI Taxonomy" id="69181"/>
    <lineage>
        <taxon>Eukaryota</taxon>
        <taxon>Viridiplantae</taxon>
        <taxon>Streptophyta</taxon>
        <taxon>Embryophyta</taxon>
        <taxon>Tracheophyta</taxon>
        <taxon>Spermatophyta</taxon>
        <taxon>Magnoliopsida</taxon>
        <taxon>eudicotyledons</taxon>
        <taxon>Gunneridae</taxon>
        <taxon>Pentapetalae</taxon>
        <taxon>rosids</taxon>
        <taxon>malvids</taxon>
        <taxon>Brassicales</taxon>
        <taxon>Brassicaceae</taxon>
        <taxon>Brassiceae</taxon>
        <taxon>Brassica</taxon>
    </lineage>
</organism>
<keyword evidence="3" id="KW-1185">Reference proteome</keyword>
<dbReference type="Proteomes" id="UP000266723">
    <property type="component" value="Unassembled WGS sequence"/>
</dbReference>
<name>A0ABQ7BNY5_BRACR</name>